<dbReference type="PANTHER" id="PTHR36019:SF3">
    <property type="entry name" value="PLANT_PROTEIN"/>
    <property type="match status" value="1"/>
</dbReference>
<evidence type="ECO:0000313" key="2">
    <source>
        <dbReference type="EMBL" id="KAL2348954.1"/>
    </source>
</evidence>
<dbReference type="PANTHER" id="PTHR36019">
    <property type="entry name" value="PLANT/PROTEIN"/>
    <property type="match status" value="1"/>
</dbReference>
<feature type="region of interest" description="Disordered" evidence="1">
    <location>
        <begin position="74"/>
        <end position="120"/>
    </location>
</feature>
<feature type="compositionally biased region" description="Polar residues" evidence="1">
    <location>
        <begin position="43"/>
        <end position="53"/>
    </location>
</feature>
<proteinExistence type="predicted"/>
<name>A0ABD1NLF4_9FABA</name>
<dbReference type="Proteomes" id="UP001603857">
    <property type="component" value="Unassembled WGS sequence"/>
</dbReference>
<dbReference type="EMBL" id="JBGMDY010000001">
    <property type="protein sequence ID" value="KAL2348954.1"/>
    <property type="molecule type" value="Genomic_DNA"/>
</dbReference>
<evidence type="ECO:0000313" key="3">
    <source>
        <dbReference type="Proteomes" id="UP001603857"/>
    </source>
</evidence>
<gene>
    <name evidence="2" type="ORF">Fmac_002954</name>
</gene>
<dbReference type="AlphaFoldDB" id="A0ABD1NLF4"/>
<sequence>MSLNCLTCSQMLQRTDSFGELFAEKKFKDMCKQVPNEKPRWSDNMNMNMPSSPSKRERELPKATAAVTKIKAEHRRNYSTGDVPYPPGSEGPKLVRSSGMRRNWSFEDLPETKGQRLGCH</sequence>
<keyword evidence="3" id="KW-1185">Reference proteome</keyword>
<reference evidence="2 3" key="1">
    <citation type="submission" date="2024-08" db="EMBL/GenBank/DDBJ databases">
        <title>Insights into the chromosomal genome structure of Flemingia macrophylla.</title>
        <authorList>
            <person name="Ding Y."/>
            <person name="Zhao Y."/>
            <person name="Bi W."/>
            <person name="Wu M."/>
            <person name="Zhao G."/>
            <person name="Gong Y."/>
            <person name="Li W."/>
            <person name="Zhang P."/>
        </authorList>
    </citation>
    <scope>NUCLEOTIDE SEQUENCE [LARGE SCALE GENOMIC DNA]</scope>
    <source>
        <strain evidence="2">DYQJB</strain>
        <tissue evidence="2">Leaf</tissue>
    </source>
</reference>
<evidence type="ECO:0000256" key="1">
    <source>
        <dbReference type="SAM" id="MobiDB-lite"/>
    </source>
</evidence>
<feature type="region of interest" description="Disordered" evidence="1">
    <location>
        <begin position="35"/>
        <end position="61"/>
    </location>
</feature>
<accession>A0ABD1NLF4</accession>
<organism evidence="2 3">
    <name type="scientific">Flemingia macrophylla</name>
    <dbReference type="NCBI Taxonomy" id="520843"/>
    <lineage>
        <taxon>Eukaryota</taxon>
        <taxon>Viridiplantae</taxon>
        <taxon>Streptophyta</taxon>
        <taxon>Embryophyta</taxon>
        <taxon>Tracheophyta</taxon>
        <taxon>Spermatophyta</taxon>
        <taxon>Magnoliopsida</taxon>
        <taxon>eudicotyledons</taxon>
        <taxon>Gunneridae</taxon>
        <taxon>Pentapetalae</taxon>
        <taxon>rosids</taxon>
        <taxon>fabids</taxon>
        <taxon>Fabales</taxon>
        <taxon>Fabaceae</taxon>
        <taxon>Papilionoideae</taxon>
        <taxon>50 kb inversion clade</taxon>
        <taxon>NPAAA clade</taxon>
        <taxon>indigoferoid/millettioid clade</taxon>
        <taxon>Phaseoleae</taxon>
        <taxon>Flemingia</taxon>
    </lineage>
</organism>
<comment type="caution">
    <text evidence="2">The sequence shown here is derived from an EMBL/GenBank/DDBJ whole genome shotgun (WGS) entry which is preliminary data.</text>
</comment>
<protein>
    <submittedName>
        <fullName evidence="2">Uncharacterized protein</fullName>
    </submittedName>
</protein>